<evidence type="ECO:0000313" key="6">
    <source>
        <dbReference type="EMBL" id="KRN97097.1"/>
    </source>
</evidence>
<dbReference type="SUPFAM" id="SSF46785">
    <property type="entry name" value="Winged helix' DNA-binding domain"/>
    <property type="match status" value="1"/>
</dbReference>
<dbReference type="PANTHER" id="PTHR42756">
    <property type="entry name" value="TRANSCRIPTIONAL REGULATOR, MARR"/>
    <property type="match status" value="1"/>
</dbReference>
<proteinExistence type="predicted"/>
<protein>
    <recommendedName>
        <fullName evidence="4">HTH marR-type domain-containing protein</fullName>
    </recommendedName>
</protein>
<dbReference type="Proteomes" id="UP000051139">
    <property type="component" value="Unassembled WGS sequence"/>
</dbReference>
<keyword evidence="2" id="KW-0238">DNA-binding</keyword>
<dbReference type="PROSITE" id="PS50995">
    <property type="entry name" value="HTH_MARR_2"/>
    <property type="match status" value="1"/>
</dbReference>
<evidence type="ECO:0000259" key="4">
    <source>
        <dbReference type="PROSITE" id="PS50995"/>
    </source>
</evidence>
<sequence>MAAESQEVEEVIAMFQEGYLDSIRSIMHTLDQVAAVYGVGWSTLAILFQVNANPRMTVSELSACNKITKGAVSLQITELLNRGLIRLKTDPKDRRRHVIVVTPKGQELAQKTNQVAGKMATEVIQAISLDGMKDMHKKLSEVAQALSKVPLDKKIQ</sequence>
<comment type="caution">
    <text evidence="6">The sequence shown here is derived from an EMBL/GenBank/DDBJ whole genome shotgun (WGS) entry which is preliminary data.</text>
</comment>
<keyword evidence="7" id="KW-1185">Reference proteome</keyword>
<dbReference type="EMBL" id="BJUD01000072">
    <property type="protein sequence ID" value="GEK29563.1"/>
    <property type="molecule type" value="Genomic_DNA"/>
</dbReference>
<evidence type="ECO:0000256" key="3">
    <source>
        <dbReference type="ARBA" id="ARBA00023163"/>
    </source>
</evidence>
<dbReference type="STRING" id="348151.IV55_GL000009"/>
<dbReference type="SMART" id="SM00347">
    <property type="entry name" value="HTH_MARR"/>
    <property type="match status" value="1"/>
</dbReference>
<organism evidence="6 7">
    <name type="scientific">Furfurilactobacillus siliginis</name>
    <dbReference type="NCBI Taxonomy" id="348151"/>
    <lineage>
        <taxon>Bacteria</taxon>
        <taxon>Bacillati</taxon>
        <taxon>Bacillota</taxon>
        <taxon>Bacilli</taxon>
        <taxon>Lactobacillales</taxon>
        <taxon>Lactobacillaceae</taxon>
        <taxon>Furfurilactobacillus</taxon>
    </lineage>
</organism>
<evidence type="ECO:0000313" key="8">
    <source>
        <dbReference type="Proteomes" id="UP000321429"/>
    </source>
</evidence>
<dbReference type="PROSITE" id="PS01117">
    <property type="entry name" value="HTH_MARR_1"/>
    <property type="match status" value="1"/>
</dbReference>
<gene>
    <name evidence="6" type="ORF">IV55_GL000009</name>
    <name evidence="5" type="ORF">LSI01_18740</name>
</gene>
<evidence type="ECO:0000256" key="1">
    <source>
        <dbReference type="ARBA" id="ARBA00023015"/>
    </source>
</evidence>
<dbReference type="InterPro" id="IPR036388">
    <property type="entry name" value="WH-like_DNA-bd_sf"/>
</dbReference>
<keyword evidence="3" id="KW-0804">Transcription</keyword>
<keyword evidence="1" id="KW-0805">Transcription regulation</keyword>
<reference evidence="5 8" key="2">
    <citation type="submission" date="2019-07" db="EMBL/GenBank/DDBJ databases">
        <title>Whole genome shotgun sequence of Lactobacillus siliginis NBRC 101315.</title>
        <authorList>
            <person name="Hosoyama A."/>
            <person name="Uohara A."/>
            <person name="Ohji S."/>
            <person name="Ichikawa N."/>
        </authorList>
    </citation>
    <scope>NUCLEOTIDE SEQUENCE [LARGE SCALE GENOMIC DNA]</scope>
    <source>
        <strain evidence="5 8">NBRC 101315</strain>
    </source>
</reference>
<dbReference type="PATRIC" id="fig|348151.3.peg.9"/>
<dbReference type="EMBL" id="JQCB01000001">
    <property type="protein sequence ID" value="KRN97097.1"/>
    <property type="molecule type" value="Genomic_DNA"/>
</dbReference>
<dbReference type="RefSeq" id="WP_057808361.1">
    <property type="nucleotide sequence ID" value="NZ_BJUD01000072.1"/>
</dbReference>
<accession>A0A0R2L5P8</accession>
<dbReference type="InterPro" id="IPR036390">
    <property type="entry name" value="WH_DNA-bd_sf"/>
</dbReference>
<dbReference type="InterPro" id="IPR023187">
    <property type="entry name" value="Tscrpt_reg_MarR-type_CS"/>
</dbReference>
<reference evidence="6 7" key="1">
    <citation type="journal article" date="2015" name="Genome Announc.">
        <title>Expanding the biotechnology potential of lactobacilli through comparative genomics of 213 strains and associated genera.</title>
        <authorList>
            <person name="Sun Z."/>
            <person name="Harris H.M."/>
            <person name="McCann A."/>
            <person name="Guo C."/>
            <person name="Argimon S."/>
            <person name="Zhang W."/>
            <person name="Yang X."/>
            <person name="Jeffery I.B."/>
            <person name="Cooney J.C."/>
            <person name="Kagawa T.F."/>
            <person name="Liu W."/>
            <person name="Song Y."/>
            <person name="Salvetti E."/>
            <person name="Wrobel A."/>
            <person name="Rasinkangas P."/>
            <person name="Parkhill J."/>
            <person name="Rea M.C."/>
            <person name="O'Sullivan O."/>
            <person name="Ritari J."/>
            <person name="Douillard F.P."/>
            <person name="Paul Ross R."/>
            <person name="Yang R."/>
            <person name="Briner A.E."/>
            <person name="Felis G.E."/>
            <person name="de Vos W.M."/>
            <person name="Barrangou R."/>
            <person name="Klaenhammer T.R."/>
            <person name="Caufield P.W."/>
            <person name="Cui Y."/>
            <person name="Zhang H."/>
            <person name="O'Toole P.W."/>
        </authorList>
    </citation>
    <scope>NUCLEOTIDE SEQUENCE [LARGE SCALE GENOMIC DNA]</scope>
    <source>
        <strain evidence="6 7">DSM 22696</strain>
    </source>
</reference>
<evidence type="ECO:0000313" key="7">
    <source>
        <dbReference type="Proteomes" id="UP000051139"/>
    </source>
</evidence>
<dbReference type="Gene3D" id="1.10.10.10">
    <property type="entry name" value="Winged helix-like DNA-binding domain superfamily/Winged helix DNA-binding domain"/>
    <property type="match status" value="1"/>
</dbReference>
<dbReference type="Proteomes" id="UP000321429">
    <property type="component" value="Unassembled WGS sequence"/>
</dbReference>
<evidence type="ECO:0000313" key="5">
    <source>
        <dbReference type="EMBL" id="GEK29563.1"/>
    </source>
</evidence>
<name>A0A0R2L5P8_9LACO</name>
<dbReference type="GO" id="GO:0003677">
    <property type="term" value="F:DNA binding"/>
    <property type="evidence" value="ECO:0007669"/>
    <property type="project" value="UniProtKB-KW"/>
</dbReference>
<dbReference type="Pfam" id="PF12802">
    <property type="entry name" value="MarR_2"/>
    <property type="match status" value="1"/>
</dbReference>
<dbReference type="PANTHER" id="PTHR42756:SF1">
    <property type="entry name" value="TRANSCRIPTIONAL REPRESSOR OF EMRAB OPERON"/>
    <property type="match status" value="1"/>
</dbReference>
<dbReference type="InterPro" id="IPR000835">
    <property type="entry name" value="HTH_MarR-typ"/>
</dbReference>
<feature type="domain" description="HTH marR-type" evidence="4">
    <location>
        <begin position="1"/>
        <end position="151"/>
    </location>
</feature>
<dbReference type="GO" id="GO:0003700">
    <property type="term" value="F:DNA-binding transcription factor activity"/>
    <property type="evidence" value="ECO:0007669"/>
    <property type="project" value="InterPro"/>
</dbReference>
<dbReference type="AlphaFoldDB" id="A0A0R2L5P8"/>
<evidence type="ECO:0000256" key="2">
    <source>
        <dbReference type="ARBA" id="ARBA00023125"/>
    </source>
</evidence>